<reference evidence="2 3" key="1">
    <citation type="submission" date="2024-01" db="EMBL/GenBank/DDBJ databases">
        <title>Metagenomic exploration of the rhizosphere soil microbial community and their significance in facilitating the development of wild simulated ginseng.</title>
        <authorList>
            <person name="Huang J."/>
        </authorList>
    </citation>
    <scope>NUCLEOTIDE SEQUENCE [LARGE SCALE GENOMIC DNA]</scope>
    <source>
        <strain evidence="2 3">WY141</strain>
    </source>
</reference>
<dbReference type="NCBIfam" id="NF038083">
    <property type="entry name" value="CU044_5270_fam"/>
    <property type="match status" value="1"/>
</dbReference>
<organism evidence="2 3">
    <name type="scientific">Streptomyces microflavus</name>
    <name type="common">Streptomyces lipmanii</name>
    <dbReference type="NCBI Taxonomy" id="1919"/>
    <lineage>
        <taxon>Bacteria</taxon>
        <taxon>Bacillati</taxon>
        <taxon>Actinomycetota</taxon>
        <taxon>Actinomycetes</taxon>
        <taxon>Kitasatosporales</taxon>
        <taxon>Streptomycetaceae</taxon>
        <taxon>Streptomyces</taxon>
    </lineage>
</organism>
<proteinExistence type="predicted"/>
<protein>
    <submittedName>
        <fullName evidence="2">CU044_5270 family protein</fullName>
    </submittedName>
</protein>
<dbReference type="RefSeq" id="WP_350240386.1">
    <property type="nucleotide sequence ID" value="NZ_JBEJUE010000026.1"/>
</dbReference>
<sequence length="303" mass="31282">MALGTAVAAAASVAVLSLGSGSPAAPGKVPPASAASVQLLERAALAAAATSQTKVCTGHYTYIKMVGHTSVLSETKTGEMALLRQDEGMEQWTAVDGSAQTLQRRNGSDAVLPGTPGQGNLNSPTYNLLDGLPTDPEALLKHISDDAEENHGAGSEATTGPHQRAFVTIGDLLRTGGTPPDTTAALYRAAALIPGVDIVPDAVDAAVRHGVAVARTHDGERIEWIFDESTVRLLDERTVLVEDNAWGKAAPLSPPLPSSTPELSTGLGRPTIKRTALVQVRSGHPERRSVFCPDVGSSGIVPG</sequence>
<dbReference type="EMBL" id="JBEJUE010000026">
    <property type="protein sequence ID" value="MER0427607.1"/>
    <property type="molecule type" value="Genomic_DNA"/>
</dbReference>
<feature type="signal peptide" evidence="1">
    <location>
        <begin position="1"/>
        <end position="24"/>
    </location>
</feature>
<dbReference type="Proteomes" id="UP001456562">
    <property type="component" value="Unassembled WGS sequence"/>
</dbReference>
<comment type="caution">
    <text evidence="2">The sequence shown here is derived from an EMBL/GenBank/DDBJ whole genome shotgun (WGS) entry which is preliminary data.</text>
</comment>
<evidence type="ECO:0000313" key="2">
    <source>
        <dbReference type="EMBL" id="MER0427607.1"/>
    </source>
</evidence>
<evidence type="ECO:0000313" key="3">
    <source>
        <dbReference type="Proteomes" id="UP001456562"/>
    </source>
</evidence>
<dbReference type="InterPro" id="IPR047789">
    <property type="entry name" value="CU044_5270-like"/>
</dbReference>
<keyword evidence="1" id="KW-0732">Signal</keyword>
<accession>A0ABV1Q8W2</accession>
<gene>
    <name evidence="2" type="ORF">ABR748_25735</name>
</gene>
<evidence type="ECO:0000256" key="1">
    <source>
        <dbReference type="SAM" id="SignalP"/>
    </source>
</evidence>
<keyword evidence="3" id="KW-1185">Reference proteome</keyword>
<name>A0ABV1Q8W2_STRMI</name>
<feature type="chain" id="PRO_5046710672" evidence="1">
    <location>
        <begin position="25"/>
        <end position="303"/>
    </location>
</feature>